<keyword evidence="2" id="KW-1185">Reference proteome</keyword>
<organism evidence="1 2">
    <name type="scientific">Massilia agri</name>
    <dbReference type="NCBI Taxonomy" id="1886785"/>
    <lineage>
        <taxon>Bacteria</taxon>
        <taxon>Pseudomonadati</taxon>
        <taxon>Pseudomonadota</taxon>
        <taxon>Betaproteobacteria</taxon>
        <taxon>Burkholderiales</taxon>
        <taxon>Oxalobacteraceae</taxon>
        <taxon>Telluria group</taxon>
        <taxon>Massilia</taxon>
    </lineage>
</organism>
<dbReference type="PROSITE" id="PS51257">
    <property type="entry name" value="PROKAR_LIPOPROTEIN"/>
    <property type="match status" value="1"/>
</dbReference>
<comment type="caution">
    <text evidence="1">The sequence shown here is derived from an EMBL/GenBank/DDBJ whole genome shotgun (WGS) entry which is preliminary data.</text>
</comment>
<sequence length="152" mass="16291">MRHPSFLLVPLLAPLLLTGCVNDTASYQIEGNDHALTVRVVQDYFWSKEGTVKLTAARMPDCMRQMDLGELPLSGLEIELFASGPNLYTLRAGEEAWQVETQGCTQLEAPEANAVTGQALGAFHLDAKGKLLFEAAEAAPEGDTGSSTQAPS</sequence>
<accession>A0ABT2AJJ9</accession>
<reference evidence="1 2" key="1">
    <citation type="submission" date="2022-08" db="EMBL/GenBank/DDBJ databases">
        <title>Reclassification of Massilia species as members of the genera Telluria, Duganella, Pseudoduganella, Mokoshia gen. nov. and Zemynaea gen. nov. using orthogonal and non-orthogonal genome-based approaches.</title>
        <authorList>
            <person name="Bowman J.P."/>
        </authorList>
    </citation>
    <scope>NUCLEOTIDE SEQUENCE [LARGE SCALE GENOMIC DNA]</scope>
    <source>
        <strain evidence="1 2">JCM 31661</strain>
    </source>
</reference>
<dbReference type="EMBL" id="JANUHA010000004">
    <property type="protein sequence ID" value="MCS0596368.1"/>
    <property type="molecule type" value="Genomic_DNA"/>
</dbReference>
<gene>
    <name evidence="1" type="ORF">NX780_08395</name>
</gene>
<protein>
    <recommendedName>
        <fullName evidence="3">Lipoprotein</fullName>
    </recommendedName>
</protein>
<dbReference type="RefSeq" id="WP_258827412.1">
    <property type="nucleotide sequence ID" value="NZ_JANUHA010000004.1"/>
</dbReference>
<dbReference type="Proteomes" id="UP001206572">
    <property type="component" value="Unassembled WGS sequence"/>
</dbReference>
<name>A0ABT2AJJ9_9BURK</name>
<evidence type="ECO:0008006" key="3">
    <source>
        <dbReference type="Google" id="ProtNLM"/>
    </source>
</evidence>
<evidence type="ECO:0000313" key="1">
    <source>
        <dbReference type="EMBL" id="MCS0596368.1"/>
    </source>
</evidence>
<proteinExistence type="predicted"/>
<evidence type="ECO:0000313" key="2">
    <source>
        <dbReference type="Proteomes" id="UP001206572"/>
    </source>
</evidence>